<accession>A0A844P693</accession>
<evidence type="ECO:0000313" key="2">
    <source>
        <dbReference type="Proteomes" id="UP000448038"/>
    </source>
</evidence>
<name>A0A844P693_ALIFS</name>
<proteinExistence type="predicted"/>
<comment type="caution">
    <text evidence="1">The sequence shown here is derived from an EMBL/GenBank/DDBJ whole genome shotgun (WGS) entry which is preliminary data.</text>
</comment>
<dbReference type="AlphaFoldDB" id="A0A844P693"/>
<dbReference type="EMBL" id="WOBN01000027">
    <property type="protein sequence ID" value="MUK50775.1"/>
    <property type="molecule type" value="Genomic_DNA"/>
</dbReference>
<evidence type="ECO:0008006" key="3">
    <source>
        <dbReference type="Google" id="ProtNLM"/>
    </source>
</evidence>
<reference evidence="1 2" key="1">
    <citation type="submission" date="2019-11" db="EMBL/GenBank/DDBJ databases">
        <title>Using colonization assays and comparative genomics to discover symbiosis behaviors and factors in Vibrio fischeri.</title>
        <authorList>
            <person name="Bongrand C."/>
            <person name="Moriano-Gutierrez S."/>
            <person name="Arevalo P."/>
            <person name="Mcfall-Ngai M."/>
            <person name="Visick K."/>
            <person name="Polz M.F."/>
            <person name="Ruby E.G."/>
        </authorList>
    </citation>
    <scope>NUCLEOTIDE SEQUENCE [LARGE SCALE GENOMIC DNA]</scope>
    <source>
        <strain evidence="2">emors.4.1</strain>
    </source>
</reference>
<dbReference type="Proteomes" id="UP000448038">
    <property type="component" value="Unassembled WGS sequence"/>
</dbReference>
<evidence type="ECO:0000313" key="1">
    <source>
        <dbReference type="EMBL" id="MUK50775.1"/>
    </source>
</evidence>
<organism evidence="1 2">
    <name type="scientific">Aliivibrio fischeri</name>
    <name type="common">Vibrio fischeri</name>
    <dbReference type="NCBI Taxonomy" id="668"/>
    <lineage>
        <taxon>Bacteria</taxon>
        <taxon>Pseudomonadati</taxon>
        <taxon>Pseudomonadota</taxon>
        <taxon>Gammaproteobacteria</taxon>
        <taxon>Vibrionales</taxon>
        <taxon>Vibrionaceae</taxon>
        <taxon>Aliivibrio</taxon>
    </lineage>
</organism>
<gene>
    <name evidence="1" type="ORF">GNP88_16620</name>
</gene>
<protein>
    <recommendedName>
        <fullName evidence="3">Transcriptional regulator VspR</fullName>
    </recommendedName>
</protein>
<sequence>MKGAKKIGALMHKLLIEKEMDGFSVIELRDASLLIEGLSFDLNEAHKMVYRQIFRFKKNNWLRCEGAGQKKRYFQTDNFKNLQEKLKSKNVDNLTVNSNYSVLSFECSQYKGELEIVLGEIEEYQSLRVRFPELESKLNPLLQSARERSALLLGKVNVLTNVINTLSKEQFPC</sequence>
<dbReference type="RefSeq" id="WP_155656447.1">
    <property type="nucleotide sequence ID" value="NZ_WOBN01000027.1"/>
</dbReference>